<protein>
    <submittedName>
        <fullName evidence="2">Uncharacterized protein</fullName>
    </submittedName>
</protein>
<accession>A0A167T922</accession>
<evidence type="ECO:0000256" key="1">
    <source>
        <dbReference type="SAM" id="MobiDB-lite"/>
    </source>
</evidence>
<evidence type="ECO:0000313" key="3">
    <source>
        <dbReference type="Proteomes" id="UP000076532"/>
    </source>
</evidence>
<feature type="compositionally biased region" description="Polar residues" evidence="1">
    <location>
        <begin position="614"/>
        <end position="623"/>
    </location>
</feature>
<feature type="compositionally biased region" description="Basic and acidic residues" evidence="1">
    <location>
        <begin position="194"/>
        <end position="206"/>
    </location>
</feature>
<dbReference type="EMBL" id="KV418363">
    <property type="protein sequence ID" value="KZP02689.1"/>
    <property type="molecule type" value="Genomic_DNA"/>
</dbReference>
<name>A0A167T922_9AGAM</name>
<feature type="region of interest" description="Disordered" evidence="1">
    <location>
        <begin position="135"/>
        <end position="236"/>
    </location>
</feature>
<feature type="compositionally biased region" description="Low complexity" evidence="1">
    <location>
        <begin position="135"/>
        <end position="145"/>
    </location>
</feature>
<evidence type="ECO:0000313" key="2">
    <source>
        <dbReference type="EMBL" id="KZP02689.1"/>
    </source>
</evidence>
<feature type="region of interest" description="Disordered" evidence="1">
    <location>
        <begin position="709"/>
        <end position="749"/>
    </location>
</feature>
<dbReference type="AlphaFoldDB" id="A0A167T922"/>
<gene>
    <name evidence="2" type="ORF">FIBSPDRAFT_905620</name>
</gene>
<sequence>MSAFHPARTLRSASPVSGDPKTPLNANPLPDHSGPALVDENNQLPLVYHARYPGPWNDHMRTPFTKRVNADGRVYLTGSPGNNIQEAPQPMPLENDRDTITNEEWSIIQAAKKRLAKSRNPAHVEGHILGRALLSEESEGGLTESDASPGSSDGYRPSGAPIDTVCSERARSIASDVELEPNTRLTALQKGKGRGTEKKGQSRDTDAISPSAGPPYSADITGTTKSTAKGRPGRLSKSTLATFKDFGESTRQAAHNLADLHGVNFATVMRYAALGAGSASRAPSDFNTFQTIYAAQVLAATESKATPAECVSAYRKWITDVPDDGERTDWLVAQLESTQEEALTGSRPVSLPQIERVAETYCSQWGLSVQGVVFYTGRDYVVSQFSSNQRHSAALWDGFGVQPADVLSMAKAMIVKWKEFWVIGSTPRDSWRSFVSVYLLEQLAPFFAPQSSKFPYNTWDSLAFSHSLVMLGWHANGITQLPNPSYTEKKTGALALAHWQELASRIPKSWRDNPYSKAYPGRFHLQIIELSAFTELMPEYNVTENGVPAVVNHKGGVLVLASESKAHAAAGPKRRLAKPRTAPQPQPHTHASPSDHSPRGHSPRPITQDKLSAATHQHPTATGRTPPVLTLQPAIPQAGPSRLGPPFAQQLGPRGVSPGLIPPYAELRGSSVPPPNVYSQSGFPPPMYPPPVQQIPGMYPSNTYPQMGNYPQMGQYWGQPPPSQWQHPGAMPTMSPEQYAEWFKSQGPT</sequence>
<keyword evidence="3" id="KW-1185">Reference proteome</keyword>
<feature type="region of interest" description="Disordered" evidence="1">
    <location>
        <begin position="1"/>
        <end position="33"/>
    </location>
</feature>
<reference evidence="2 3" key="1">
    <citation type="journal article" date="2016" name="Mol. Biol. Evol.">
        <title>Comparative Genomics of Early-Diverging Mushroom-Forming Fungi Provides Insights into the Origins of Lignocellulose Decay Capabilities.</title>
        <authorList>
            <person name="Nagy L.G."/>
            <person name="Riley R."/>
            <person name="Tritt A."/>
            <person name="Adam C."/>
            <person name="Daum C."/>
            <person name="Floudas D."/>
            <person name="Sun H."/>
            <person name="Yadav J.S."/>
            <person name="Pangilinan J."/>
            <person name="Larsson K.H."/>
            <person name="Matsuura K."/>
            <person name="Barry K."/>
            <person name="Labutti K."/>
            <person name="Kuo R."/>
            <person name="Ohm R.A."/>
            <person name="Bhattacharya S.S."/>
            <person name="Shirouzu T."/>
            <person name="Yoshinaga Y."/>
            <person name="Martin F.M."/>
            <person name="Grigoriev I.V."/>
            <person name="Hibbett D.S."/>
        </authorList>
    </citation>
    <scope>NUCLEOTIDE SEQUENCE [LARGE SCALE GENOMIC DNA]</scope>
    <source>
        <strain evidence="2 3">CBS 109695</strain>
    </source>
</reference>
<feature type="region of interest" description="Disordered" evidence="1">
    <location>
        <begin position="565"/>
        <end position="690"/>
    </location>
</feature>
<proteinExistence type="predicted"/>
<organism evidence="2 3">
    <name type="scientific">Athelia psychrophila</name>
    <dbReference type="NCBI Taxonomy" id="1759441"/>
    <lineage>
        <taxon>Eukaryota</taxon>
        <taxon>Fungi</taxon>
        <taxon>Dikarya</taxon>
        <taxon>Basidiomycota</taxon>
        <taxon>Agaricomycotina</taxon>
        <taxon>Agaricomycetes</taxon>
        <taxon>Agaricomycetidae</taxon>
        <taxon>Atheliales</taxon>
        <taxon>Atheliaceae</taxon>
        <taxon>Athelia</taxon>
    </lineage>
</organism>
<dbReference type="Proteomes" id="UP000076532">
    <property type="component" value="Unassembled WGS sequence"/>
</dbReference>